<evidence type="ECO:0000313" key="2">
    <source>
        <dbReference type="Proteomes" id="UP001317259"/>
    </source>
</evidence>
<keyword evidence="2" id="KW-1185">Reference proteome</keyword>
<organism evidence="1 2">
    <name type="scientific">Actinomadura luzonensis</name>
    <dbReference type="NCBI Taxonomy" id="2805427"/>
    <lineage>
        <taxon>Bacteria</taxon>
        <taxon>Bacillati</taxon>
        <taxon>Actinomycetota</taxon>
        <taxon>Actinomycetes</taxon>
        <taxon>Streptosporangiales</taxon>
        <taxon>Thermomonosporaceae</taxon>
        <taxon>Actinomadura</taxon>
    </lineage>
</organism>
<protein>
    <submittedName>
        <fullName evidence="1">Uncharacterized protein</fullName>
    </submittedName>
</protein>
<sequence length="52" mass="5543">MSVAASGQRQDPAEADNFRTIVTIALEAAQRGEPHLTMTGMTRKITEALDAA</sequence>
<dbReference type="Proteomes" id="UP001317259">
    <property type="component" value="Unassembled WGS sequence"/>
</dbReference>
<evidence type="ECO:0000313" key="1">
    <source>
        <dbReference type="EMBL" id="MCK2213387.1"/>
    </source>
</evidence>
<name>A0ABT0FM30_9ACTN</name>
<dbReference type="EMBL" id="JAKRKC020000001">
    <property type="protein sequence ID" value="MCK2213387.1"/>
    <property type="molecule type" value="Genomic_DNA"/>
</dbReference>
<gene>
    <name evidence="1" type="ORF">MF672_006205</name>
</gene>
<proteinExistence type="predicted"/>
<reference evidence="1 2" key="1">
    <citation type="submission" date="2022-04" db="EMBL/GenBank/DDBJ databases">
        <title>Genome draft of Actinomadura sp. ATCC 31491.</title>
        <authorList>
            <person name="Shi X."/>
            <person name="Du Y."/>
        </authorList>
    </citation>
    <scope>NUCLEOTIDE SEQUENCE [LARGE SCALE GENOMIC DNA]</scope>
    <source>
        <strain evidence="1 2">ATCC 31491</strain>
    </source>
</reference>
<accession>A0ABT0FM30</accession>
<comment type="caution">
    <text evidence="1">The sequence shown here is derived from an EMBL/GenBank/DDBJ whole genome shotgun (WGS) entry which is preliminary data.</text>
</comment>
<dbReference type="RefSeq" id="WP_242381351.1">
    <property type="nucleotide sequence ID" value="NZ_JAKRKC020000001.1"/>
</dbReference>